<dbReference type="Pfam" id="PF04339">
    <property type="entry name" value="FemAB_like"/>
    <property type="match status" value="1"/>
</dbReference>
<protein>
    <submittedName>
        <fullName evidence="1">ATP synthase subunit alpha</fullName>
    </submittedName>
</protein>
<sequence length="381" mass="42077">MSRAPTLPALPIDDEPSDVAGLPPLGNLLEPPGLLRAFLAHPPQDFAAFVTCIGVPAFRARFDLTTTADAATRRLLERLPLYARWRELLRPRTCFVGTTVSEYAPLPRGRDAAAAVDALLQAHAPAQPFLIVKDIPQDSPLLGAADNRYAADFAEACAAAGCVLLAGQALAYVPIDFADTDAFLARLSHARRRDIRRKLRARADLEVEALPTGADCFRDPQVLQHYYALYLAVYRQSEVHFDLLTPAFFRAVLQDAGSGGIVFAYRHAGRLIGWNLCYAHGGALIDKYVGFAYPEARAHNLYAVSWMHNLEYARARGLRHYVAGWTDPEVKAALGARFTFTRHAVYARSRALRALLRRFAGRFESDRAWFEARPGAHAADP</sequence>
<dbReference type="InterPro" id="IPR007434">
    <property type="entry name" value="FemAB-like"/>
</dbReference>
<dbReference type="EMBL" id="DF970154">
    <property type="protein sequence ID" value="GAP65211.1"/>
    <property type="molecule type" value="Genomic_DNA"/>
</dbReference>
<dbReference type="Gene3D" id="3.40.630.30">
    <property type="match status" value="1"/>
</dbReference>
<evidence type="ECO:0000313" key="2">
    <source>
        <dbReference type="EMBL" id="GAP65211.1"/>
    </source>
</evidence>
<evidence type="ECO:0000313" key="3">
    <source>
        <dbReference type="Proteomes" id="UP000253740"/>
    </source>
</evidence>
<dbReference type="SUPFAM" id="SSF55729">
    <property type="entry name" value="Acyl-CoA N-acyltransferases (Nat)"/>
    <property type="match status" value="1"/>
</dbReference>
<dbReference type="OrthoDB" id="3034222at2"/>
<organism evidence="2">
    <name type="scientific">Mizugakiibacter sediminis</name>
    <dbReference type="NCBI Taxonomy" id="1475481"/>
    <lineage>
        <taxon>Bacteria</taxon>
        <taxon>Pseudomonadati</taxon>
        <taxon>Pseudomonadota</taxon>
        <taxon>Gammaproteobacteria</taxon>
        <taxon>Lysobacterales</taxon>
        <taxon>Rhodanobacteraceae</taxon>
        <taxon>Mizugakiibacter</taxon>
    </lineage>
</organism>
<proteinExistence type="predicted"/>
<dbReference type="InterPro" id="IPR016181">
    <property type="entry name" value="Acyl_CoA_acyltransferase"/>
</dbReference>
<accession>A0A0K8QKM2</accession>
<dbReference type="HOGENOM" id="CLU_782840_0_0_6"/>
<dbReference type="RefSeq" id="WP_082306434.1">
    <property type="nucleotide sequence ID" value="NZ_DF970154.1"/>
</dbReference>
<gene>
    <name evidence="1" type="ORF">MBSD_2306</name>
    <name evidence="2" type="ORF">MBSD_n0500</name>
</gene>
<name>A0A0K8QKM2_9GAMM</name>
<evidence type="ECO:0000313" key="1">
    <source>
        <dbReference type="EMBL" id="GAN45752.1"/>
    </source>
</evidence>
<dbReference type="EMBL" id="DF952384">
    <property type="protein sequence ID" value="GAN45752.1"/>
    <property type="molecule type" value="Genomic_DNA"/>
</dbReference>
<reference evidence="1" key="1">
    <citation type="submission" date="2015-03" db="EMBL/GenBank/DDBJ databases">
        <title>Draft genome sequence of Mizugakiibacter sediminis skMP5.</title>
        <authorList>
            <person name="Watanabe T."/>
            <person name="Kojima H."/>
            <person name="Fukui M."/>
        </authorList>
    </citation>
    <scope>NUCLEOTIDE SEQUENCE</scope>
    <source>
        <strain evidence="1">SkMP5</strain>
    </source>
</reference>
<dbReference type="AlphaFoldDB" id="A0A0K8QKM2"/>
<keyword evidence="3" id="KW-1185">Reference proteome</keyword>
<dbReference type="Proteomes" id="UP000253740">
    <property type="component" value="Unassembled WGS sequence"/>
</dbReference>
<reference evidence="2" key="2">
    <citation type="submission" date="2015-08" db="EMBL/GenBank/DDBJ databases">
        <title>Complete DNA Sequence of Pseudomonas syringae pv. actinidiae, the Causal Agent of Kiwifruit Canker Disease.</title>
        <authorList>
            <person name="Rikkerink E.H.A."/>
            <person name="Fineran P.C."/>
        </authorList>
    </citation>
    <scope>NUCLEOTIDE SEQUENCE</scope>
    <source>
        <strain evidence="2">SkMP5</strain>
    </source>
</reference>
<dbReference type="STRING" id="1475481.GCA_000953855_00508"/>